<dbReference type="GO" id="GO:0006508">
    <property type="term" value="P:proteolysis"/>
    <property type="evidence" value="ECO:0007669"/>
    <property type="project" value="UniProtKB-KW"/>
</dbReference>
<dbReference type="GO" id="GO:0008237">
    <property type="term" value="F:metallopeptidase activity"/>
    <property type="evidence" value="ECO:0007669"/>
    <property type="project" value="UniProtKB-KW"/>
</dbReference>
<keyword evidence="6" id="KW-0482">Metalloprotease</keyword>
<evidence type="ECO:0000256" key="6">
    <source>
        <dbReference type="RuleBase" id="RU361144"/>
    </source>
</evidence>
<dbReference type="AlphaFoldDB" id="A0A7R9ALQ4"/>
<dbReference type="PANTHER" id="PTHR10514:SF27">
    <property type="entry name" value="ANGIOTENSIN-CONVERTING ENZYME"/>
    <property type="match status" value="1"/>
</dbReference>
<keyword evidence="6" id="KW-0378">Hydrolase</keyword>
<feature type="transmembrane region" description="Helical" evidence="7">
    <location>
        <begin position="34"/>
        <end position="56"/>
    </location>
</feature>
<keyword evidence="6" id="KW-0862">Zinc</keyword>
<dbReference type="PRINTS" id="PR00791">
    <property type="entry name" value="PEPDIPTASEA"/>
</dbReference>
<organism evidence="8">
    <name type="scientific">Timema shepardi</name>
    <name type="common">Walking stick</name>
    <dbReference type="NCBI Taxonomy" id="629360"/>
    <lineage>
        <taxon>Eukaryota</taxon>
        <taxon>Metazoa</taxon>
        <taxon>Ecdysozoa</taxon>
        <taxon>Arthropoda</taxon>
        <taxon>Hexapoda</taxon>
        <taxon>Insecta</taxon>
        <taxon>Pterygota</taxon>
        <taxon>Neoptera</taxon>
        <taxon>Polyneoptera</taxon>
        <taxon>Phasmatodea</taxon>
        <taxon>Timematodea</taxon>
        <taxon>Timematoidea</taxon>
        <taxon>Timematidae</taxon>
        <taxon>Timema</taxon>
    </lineage>
</organism>
<keyword evidence="3" id="KW-1015">Disulfide bond</keyword>
<accession>A0A7R9ALQ4</accession>
<dbReference type="GO" id="GO:0004180">
    <property type="term" value="F:carboxypeptidase activity"/>
    <property type="evidence" value="ECO:0007669"/>
    <property type="project" value="UniProtKB-KW"/>
</dbReference>
<evidence type="ECO:0000256" key="2">
    <source>
        <dbReference type="ARBA" id="ARBA00022729"/>
    </source>
</evidence>
<dbReference type="Pfam" id="PF01401">
    <property type="entry name" value="Peptidase_M2"/>
    <property type="match status" value="1"/>
</dbReference>
<reference evidence="8" key="1">
    <citation type="submission" date="2020-11" db="EMBL/GenBank/DDBJ databases">
        <authorList>
            <person name="Tran Van P."/>
        </authorList>
    </citation>
    <scope>NUCLEOTIDE SEQUENCE</scope>
</reference>
<evidence type="ECO:0000256" key="5">
    <source>
        <dbReference type="PROSITE-ProRule" id="PRU01355"/>
    </source>
</evidence>
<dbReference type="EMBL" id="OC000262">
    <property type="protein sequence ID" value="CAD7256692.1"/>
    <property type="molecule type" value="Genomic_DNA"/>
</dbReference>
<dbReference type="PANTHER" id="PTHR10514">
    <property type="entry name" value="ANGIOTENSIN-CONVERTING ENZYME"/>
    <property type="match status" value="1"/>
</dbReference>
<evidence type="ECO:0000256" key="1">
    <source>
        <dbReference type="ARBA" id="ARBA00008139"/>
    </source>
</evidence>
<keyword evidence="7" id="KW-0812">Transmembrane</keyword>
<comment type="cofactor">
    <cofactor evidence="6">
        <name>Zn(2+)</name>
        <dbReference type="ChEBI" id="CHEBI:29105"/>
    </cofactor>
    <text evidence="6">Binds 1 zinc ion per subunit.</text>
</comment>
<keyword evidence="6" id="KW-0479">Metal-binding</keyword>
<dbReference type="GO" id="GO:0005886">
    <property type="term" value="C:plasma membrane"/>
    <property type="evidence" value="ECO:0007669"/>
    <property type="project" value="TreeGrafter"/>
</dbReference>
<evidence type="ECO:0000313" key="8">
    <source>
        <dbReference type="EMBL" id="CAD7256692.1"/>
    </source>
</evidence>
<keyword evidence="2" id="KW-0732">Signal</keyword>
<sequence length="90" mass="10588">MTSLVLTDSSQVTSDSQHLAHAYMLTNHCRQNDAFCFIEGYAIIFQIAFLPFGLLIDKWRWDVFSGAVNETQWNDHWWYYRSDKQLLPPS</sequence>
<gene>
    <name evidence="8" type="ORF">TSIB3V08_LOCUS969</name>
</gene>
<comment type="similarity">
    <text evidence="1 5 6">Belongs to the peptidase M2 family.</text>
</comment>
<keyword evidence="6" id="KW-0645">Protease</keyword>
<dbReference type="EC" id="3.4.-.-" evidence="6"/>
<keyword evidence="6" id="KW-0121">Carboxypeptidase</keyword>
<name>A0A7R9ALQ4_TIMSH</name>
<dbReference type="InterPro" id="IPR001548">
    <property type="entry name" value="Peptidase_M2"/>
</dbReference>
<keyword evidence="7" id="KW-1133">Transmembrane helix</keyword>
<evidence type="ECO:0000256" key="4">
    <source>
        <dbReference type="ARBA" id="ARBA00023180"/>
    </source>
</evidence>
<evidence type="ECO:0000256" key="3">
    <source>
        <dbReference type="ARBA" id="ARBA00023157"/>
    </source>
</evidence>
<dbReference type="PROSITE" id="PS52011">
    <property type="entry name" value="PEPTIDASE_M2"/>
    <property type="match status" value="1"/>
</dbReference>
<evidence type="ECO:0000256" key="7">
    <source>
        <dbReference type="SAM" id="Phobius"/>
    </source>
</evidence>
<proteinExistence type="inferred from homology"/>
<keyword evidence="4 6" id="KW-0325">Glycoprotein</keyword>
<protein>
    <recommendedName>
        <fullName evidence="6">Angiotensin-converting enzyme</fullName>
        <ecNumber evidence="6">3.4.-.-</ecNumber>
    </recommendedName>
</protein>
<comment type="caution">
    <text evidence="5">Lacks conserved residue(s) required for the propagation of feature annotation.</text>
</comment>
<dbReference type="GO" id="GO:0008241">
    <property type="term" value="F:peptidyl-dipeptidase activity"/>
    <property type="evidence" value="ECO:0007669"/>
    <property type="project" value="InterPro"/>
</dbReference>
<keyword evidence="7" id="KW-0472">Membrane</keyword>
<dbReference type="SUPFAM" id="SSF55486">
    <property type="entry name" value="Metalloproteases ('zincins'), catalytic domain"/>
    <property type="match status" value="1"/>
</dbReference>
<dbReference type="GO" id="GO:0046872">
    <property type="term" value="F:metal ion binding"/>
    <property type="evidence" value="ECO:0007669"/>
    <property type="project" value="UniProtKB-KW"/>
</dbReference>